<keyword evidence="1" id="KW-0732">Signal</keyword>
<protein>
    <recommendedName>
        <fullName evidence="4">Secreted protein</fullName>
    </recommendedName>
</protein>
<feature type="chain" id="PRO_5047250008" description="Secreted protein" evidence="1">
    <location>
        <begin position="28"/>
        <end position="94"/>
    </location>
</feature>
<gene>
    <name evidence="2" type="ORF">IHE55_30090</name>
</gene>
<reference evidence="2 3" key="1">
    <citation type="submission" date="2020-09" db="EMBL/GenBank/DDBJ databases">
        <title>Biosynthesis of the nuclear factor of activated T cells inhibitor NFAT-133 and its congeners in Streptomyces pactum.</title>
        <authorList>
            <person name="Zhou W."/>
            <person name="Posri P."/>
            <person name="Abugrain M.E."/>
            <person name="Weisberg A.J."/>
            <person name="Chang J.H."/>
            <person name="Mahmud T."/>
        </authorList>
    </citation>
    <scope>NUCLEOTIDE SEQUENCE [LARGE SCALE GENOMIC DNA]</scope>
    <source>
        <strain evidence="2 3">ATCC 27456</strain>
    </source>
</reference>
<evidence type="ECO:0000256" key="1">
    <source>
        <dbReference type="SAM" id="SignalP"/>
    </source>
</evidence>
<evidence type="ECO:0000313" key="2">
    <source>
        <dbReference type="EMBL" id="MBH5338800.1"/>
    </source>
</evidence>
<keyword evidence="3" id="KW-1185">Reference proteome</keyword>
<name>A0ABS0NUB2_9ACTN</name>
<feature type="signal peptide" evidence="1">
    <location>
        <begin position="1"/>
        <end position="27"/>
    </location>
</feature>
<evidence type="ECO:0000313" key="3">
    <source>
        <dbReference type="Proteomes" id="UP000807371"/>
    </source>
</evidence>
<organism evidence="2 3">
    <name type="scientific">Streptomyces pactum</name>
    <dbReference type="NCBI Taxonomy" id="68249"/>
    <lineage>
        <taxon>Bacteria</taxon>
        <taxon>Bacillati</taxon>
        <taxon>Actinomycetota</taxon>
        <taxon>Actinomycetes</taxon>
        <taxon>Kitasatosporales</taxon>
        <taxon>Streptomycetaceae</taxon>
        <taxon>Streptomyces</taxon>
    </lineage>
</organism>
<accession>A0ABS0NUB2</accession>
<comment type="caution">
    <text evidence="2">The sequence shown here is derived from an EMBL/GenBank/DDBJ whole genome shotgun (WGS) entry which is preliminary data.</text>
</comment>
<dbReference type="Proteomes" id="UP000807371">
    <property type="component" value="Unassembled WGS sequence"/>
</dbReference>
<sequence length="94" mass="10530">MRIRTWLAGVMMGAALVAGGSAATAQAEPTAAGESAKEASALALYWTDSGERFNRLDPCNTRGSWYWDNYSNVYSWDCRWNATNRNYQLWLQKG</sequence>
<proteinExistence type="predicted"/>
<dbReference type="RefSeq" id="WP_197992569.1">
    <property type="nucleotide sequence ID" value="NZ_JACYXC010000002.1"/>
</dbReference>
<dbReference type="EMBL" id="JACYXC010000002">
    <property type="protein sequence ID" value="MBH5338800.1"/>
    <property type="molecule type" value="Genomic_DNA"/>
</dbReference>
<evidence type="ECO:0008006" key="4">
    <source>
        <dbReference type="Google" id="ProtNLM"/>
    </source>
</evidence>